<feature type="transmembrane region" description="Helical" evidence="7">
    <location>
        <begin position="77"/>
        <end position="98"/>
    </location>
</feature>
<organism evidence="9 10">
    <name type="scientific">Kushneria avicenniae</name>
    <dbReference type="NCBI Taxonomy" id="402385"/>
    <lineage>
        <taxon>Bacteria</taxon>
        <taxon>Pseudomonadati</taxon>
        <taxon>Pseudomonadota</taxon>
        <taxon>Gammaproteobacteria</taxon>
        <taxon>Oceanospirillales</taxon>
        <taxon>Halomonadaceae</taxon>
        <taxon>Kushneria</taxon>
    </lineage>
</organism>
<keyword evidence="6 7" id="KW-0472">Membrane</keyword>
<dbReference type="Pfam" id="PF13727">
    <property type="entry name" value="CoA_binding_3"/>
    <property type="match status" value="1"/>
</dbReference>
<evidence type="ECO:0000256" key="1">
    <source>
        <dbReference type="ARBA" id="ARBA00004141"/>
    </source>
</evidence>
<dbReference type="NCBIfam" id="TIGR03023">
    <property type="entry name" value="WcaJ_sugtrans"/>
    <property type="match status" value="1"/>
</dbReference>
<evidence type="ECO:0000256" key="4">
    <source>
        <dbReference type="ARBA" id="ARBA00022692"/>
    </source>
</evidence>
<dbReference type="RefSeq" id="WP_090131504.1">
    <property type="nucleotide sequence ID" value="NZ_FOLY01000002.1"/>
</dbReference>
<dbReference type="PANTHER" id="PTHR30576">
    <property type="entry name" value="COLANIC BIOSYNTHESIS UDP-GLUCOSE LIPID CARRIER TRANSFERASE"/>
    <property type="match status" value="1"/>
</dbReference>
<accession>A0A1I1I8C0</accession>
<evidence type="ECO:0000313" key="9">
    <source>
        <dbReference type="EMBL" id="SFC32669.1"/>
    </source>
</evidence>
<feature type="transmembrane region" description="Helical" evidence="7">
    <location>
        <begin position="278"/>
        <end position="299"/>
    </location>
</feature>
<evidence type="ECO:0000256" key="5">
    <source>
        <dbReference type="ARBA" id="ARBA00022989"/>
    </source>
</evidence>
<dbReference type="GO" id="GO:0016780">
    <property type="term" value="F:phosphotransferase activity, for other substituted phosphate groups"/>
    <property type="evidence" value="ECO:0007669"/>
    <property type="project" value="TreeGrafter"/>
</dbReference>
<evidence type="ECO:0000256" key="6">
    <source>
        <dbReference type="ARBA" id="ARBA00023136"/>
    </source>
</evidence>
<dbReference type="InterPro" id="IPR017473">
    <property type="entry name" value="Undecaprenyl-P_gluc_Ptfrase"/>
</dbReference>
<evidence type="ECO:0000256" key="2">
    <source>
        <dbReference type="ARBA" id="ARBA00006464"/>
    </source>
</evidence>
<protein>
    <submittedName>
        <fullName evidence="9">Putative colanic acid biosysnthesis UDP-glucose lipid carrier transferase</fullName>
    </submittedName>
</protein>
<dbReference type="Proteomes" id="UP000199046">
    <property type="component" value="Unassembled WGS sequence"/>
</dbReference>
<name>A0A1I1I8C0_9GAMM</name>
<keyword evidence="4 7" id="KW-0812">Transmembrane</keyword>
<keyword evidence="5 7" id="KW-1133">Transmembrane helix</keyword>
<dbReference type="NCBIfam" id="TIGR03025">
    <property type="entry name" value="EPS_sugtrans"/>
    <property type="match status" value="1"/>
</dbReference>
<gene>
    <name evidence="9" type="ORF">SAMN05421848_1079</name>
</gene>
<dbReference type="PANTHER" id="PTHR30576:SF0">
    <property type="entry name" value="UNDECAPRENYL-PHOSPHATE N-ACETYLGALACTOSAMINYL 1-PHOSPHATE TRANSFERASE-RELATED"/>
    <property type="match status" value="1"/>
</dbReference>
<keyword evidence="3 9" id="KW-0808">Transferase</keyword>
<dbReference type="Gene3D" id="3.40.50.720">
    <property type="entry name" value="NAD(P)-binding Rossmann-like Domain"/>
    <property type="match status" value="1"/>
</dbReference>
<feature type="transmembrane region" description="Helical" evidence="7">
    <location>
        <begin position="47"/>
        <end position="65"/>
    </location>
</feature>
<feature type="domain" description="Bacterial sugar transferase" evidence="8">
    <location>
        <begin position="273"/>
        <end position="453"/>
    </location>
</feature>
<dbReference type="InterPro" id="IPR017475">
    <property type="entry name" value="EPS_sugar_tfrase"/>
</dbReference>
<evidence type="ECO:0000256" key="7">
    <source>
        <dbReference type="SAM" id="Phobius"/>
    </source>
</evidence>
<feature type="transmembrane region" description="Helical" evidence="7">
    <location>
        <begin position="12"/>
        <end position="35"/>
    </location>
</feature>
<proteinExistence type="inferred from homology"/>
<dbReference type="GO" id="GO:0016020">
    <property type="term" value="C:membrane"/>
    <property type="evidence" value="ECO:0007669"/>
    <property type="project" value="UniProtKB-SubCell"/>
</dbReference>
<evidence type="ECO:0000259" key="8">
    <source>
        <dbReference type="Pfam" id="PF02397"/>
    </source>
</evidence>
<comment type="similarity">
    <text evidence="2">Belongs to the bacterial sugar transferase family.</text>
</comment>
<dbReference type="STRING" id="402385.SAMN05421848_1079"/>
<dbReference type="OrthoDB" id="9808602at2"/>
<dbReference type="InterPro" id="IPR003362">
    <property type="entry name" value="Bact_transf"/>
</dbReference>
<dbReference type="Pfam" id="PF02397">
    <property type="entry name" value="Bac_transf"/>
    <property type="match status" value="1"/>
</dbReference>
<dbReference type="EMBL" id="FOLY01000002">
    <property type="protein sequence ID" value="SFC32669.1"/>
    <property type="molecule type" value="Genomic_DNA"/>
</dbReference>
<feature type="transmembrane region" description="Helical" evidence="7">
    <location>
        <begin position="110"/>
        <end position="134"/>
    </location>
</feature>
<reference evidence="10" key="1">
    <citation type="submission" date="2016-10" db="EMBL/GenBank/DDBJ databases">
        <authorList>
            <person name="Varghese N."/>
            <person name="Submissions S."/>
        </authorList>
    </citation>
    <scope>NUCLEOTIDE SEQUENCE [LARGE SCALE GENOMIC DNA]</scope>
    <source>
        <strain evidence="10">DSM 23439</strain>
    </source>
</reference>
<comment type="subcellular location">
    <subcellularLocation>
        <location evidence="1">Membrane</location>
        <topology evidence="1">Multi-pass membrane protein</topology>
    </subcellularLocation>
</comment>
<evidence type="ECO:0000313" key="10">
    <source>
        <dbReference type="Proteomes" id="UP000199046"/>
    </source>
</evidence>
<dbReference type="AlphaFoldDB" id="A0A1I1I8C0"/>
<evidence type="ECO:0000256" key="3">
    <source>
        <dbReference type="ARBA" id="ARBA00022679"/>
    </source>
</evidence>
<sequence>MPADSYNHYAALVSRAIDVVAIALAGWLAYCYLFGEWYIESERYTWAITAGVLMVLAILPGFGIYRSWRGQLRATLVFRLALGYSIIALFVTAILFFFNLSLTFSRQWIGFWLVTAFGLSVLFRFVAFSILSGLRLQGRNRRRVVLIGDISSCKTAFKSLQSNRALGFEVSRILVTNTRLGKSLHRYPGVIDNYEAGQPLSIVEDEVWICLPLSSGQEAQRILRAMGHVTANVRLLPTMQDLLLINHNISNIAGLHLVDVSCSPMSEVSRFLKRSEDVVLSLLILLLTLPVLIGVAIGVKLSSPGPILYRQKRVSWNGKPFDIIKFRSMPIDVEREDVRWGASKTKIKTRFGAFIRRSNLDELPQFFNVLKGDMSVVGPRPERTVFVERFKGEIPGYMQKHMVKAGITGWAQIHGWRGDTSLQKRIEMDLWYIENWSIFLDVKIISMTLWKGFNGSK</sequence>
<keyword evidence="10" id="KW-1185">Reference proteome</keyword>